<evidence type="ECO:0000313" key="1">
    <source>
        <dbReference type="EMBL" id="GLI55085.1"/>
    </source>
</evidence>
<keyword evidence="2" id="KW-1185">Reference proteome</keyword>
<comment type="caution">
    <text evidence="1">The sequence shown here is derived from an EMBL/GenBank/DDBJ whole genome shotgun (WGS) entry which is preliminary data.</text>
</comment>
<gene>
    <name evidence="1" type="ORF">PM10SUCC1_06000</name>
</gene>
<dbReference type="EMBL" id="BSDY01000002">
    <property type="protein sequence ID" value="GLI55085.1"/>
    <property type="molecule type" value="Genomic_DNA"/>
</dbReference>
<evidence type="ECO:0000313" key="2">
    <source>
        <dbReference type="Proteomes" id="UP001144471"/>
    </source>
</evidence>
<accession>A0A9W6LMN1</accession>
<reference evidence="1" key="1">
    <citation type="submission" date="2022-12" db="EMBL/GenBank/DDBJ databases">
        <title>Reference genome sequencing for broad-spectrum identification of bacterial and archaeal isolates by mass spectrometry.</title>
        <authorList>
            <person name="Sekiguchi Y."/>
            <person name="Tourlousse D.M."/>
        </authorList>
    </citation>
    <scope>NUCLEOTIDE SEQUENCE</scope>
    <source>
        <strain evidence="1">10succ1</strain>
    </source>
</reference>
<sequence length="96" mass="11619">MRLILIFLTALPLLIAIEGYYNDYPEFQSEYYAVAREGSRSEIDYHMRRIDIIDKYEKHGRFSDQQLHDIHILREGERWELRQLGVGVVMKKNQRY</sequence>
<organism evidence="1 2">
    <name type="scientific">Propionigenium maris DSM 9537</name>
    <dbReference type="NCBI Taxonomy" id="1123000"/>
    <lineage>
        <taxon>Bacteria</taxon>
        <taxon>Fusobacteriati</taxon>
        <taxon>Fusobacteriota</taxon>
        <taxon>Fusobacteriia</taxon>
        <taxon>Fusobacteriales</taxon>
        <taxon>Fusobacteriaceae</taxon>
        <taxon>Propionigenium</taxon>
    </lineage>
</organism>
<dbReference type="RefSeq" id="WP_281833334.1">
    <property type="nucleotide sequence ID" value="NZ_BSDY01000002.1"/>
</dbReference>
<name>A0A9W6LMN1_9FUSO</name>
<dbReference type="Proteomes" id="UP001144471">
    <property type="component" value="Unassembled WGS sequence"/>
</dbReference>
<dbReference type="AlphaFoldDB" id="A0A9W6LMN1"/>
<protein>
    <submittedName>
        <fullName evidence="1">Uncharacterized protein</fullName>
    </submittedName>
</protein>
<proteinExistence type="predicted"/>